<dbReference type="Proteomes" id="UP000198304">
    <property type="component" value="Unassembled WGS sequence"/>
</dbReference>
<dbReference type="EMBL" id="FZOJ01000007">
    <property type="protein sequence ID" value="SNS29504.1"/>
    <property type="molecule type" value="Genomic_DNA"/>
</dbReference>
<dbReference type="RefSeq" id="WP_089282595.1">
    <property type="nucleotide sequence ID" value="NZ_FZOJ01000007.1"/>
</dbReference>
<proteinExistence type="predicted"/>
<reference evidence="1 2" key="1">
    <citation type="submission" date="2017-06" db="EMBL/GenBank/DDBJ databases">
        <authorList>
            <person name="Kim H.J."/>
            <person name="Triplett B.A."/>
        </authorList>
    </citation>
    <scope>NUCLEOTIDE SEQUENCE [LARGE SCALE GENOMIC DNA]</scope>
    <source>
        <strain evidence="1 2">SCA</strain>
    </source>
</reference>
<sequence length="60" mass="6895">MSRYSNKPINIAKAIFSKIEFIKIYNNMVLLDLMLSGITGEEVLSKIKKWRSVPDIIPVK</sequence>
<protein>
    <submittedName>
        <fullName evidence="1">Uncharacterized protein</fullName>
    </submittedName>
</protein>
<evidence type="ECO:0000313" key="1">
    <source>
        <dbReference type="EMBL" id="SNS29504.1"/>
    </source>
</evidence>
<evidence type="ECO:0000313" key="2">
    <source>
        <dbReference type="Proteomes" id="UP000198304"/>
    </source>
</evidence>
<dbReference type="AlphaFoldDB" id="A0A239DCB0"/>
<organism evidence="1 2">
    <name type="scientific">Anaerovirgula multivorans</name>
    <dbReference type="NCBI Taxonomy" id="312168"/>
    <lineage>
        <taxon>Bacteria</taxon>
        <taxon>Bacillati</taxon>
        <taxon>Bacillota</taxon>
        <taxon>Clostridia</taxon>
        <taxon>Peptostreptococcales</taxon>
        <taxon>Natronincolaceae</taxon>
        <taxon>Anaerovirgula</taxon>
    </lineage>
</organism>
<name>A0A239DCB0_9FIRM</name>
<gene>
    <name evidence="1" type="ORF">SAMN05446037_100786</name>
</gene>
<keyword evidence="2" id="KW-1185">Reference proteome</keyword>
<accession>A0A239DCB0</accession>